<gene>
    <name evidence="13" type="ORF">CSSPJE1EN2_LOCUS23311</name>
</gene>
<proteinExistence type="inferred from homology"/>
<keyword evidence="7 10" id="KW-0665">Pyrimidine biosynthesis</keyword>
<keyword evidence="6 10" id="KW-0067">ATP-binding</keyword>
<dbReference type="CDD" id="cd01428">
    <property type="entry name" value="ADK"/>
    <property type="match status" value="1"/>
</dbReference>
<accession>A0ABP1C164</accession>
<dbReference type="PANTHER" id="PTHR24015:SF548">
    <property type="entry name" value="OS08G0340900 PROTEIN"/>
    <property type="match status" value="1"/>
</dbReference>
<dbReference type="HAMAP" id="MF_00235">
    <property type="entry name" value="Adenylate_kinase_Adk"/>
    <property type="match status" value="1"/>
</dbReference>
<dbReference type="NCBIfam" id="TIGR01359">
    <property type="entry name" value="UMP_CMP_kin_fam"/>
    <property type="match status" value="1"/>
</dbReference>
<dbReference type="InterPro" id="IPR046848">
    <property type="entry name" value="E_motif"/>
</dbReference>
<evidence type="ECO:0000256" key="2">
    <source>
        <dbReference type="ARBA" id="ARBA00022679"/>
    </source>
</evidence>
<dbReference type="NCBIfam" id="TIGR00756">
    <property type="entry name" value="PPR"/>
    <property type="match status" value="6"/>
</dbReference>
<comment type="cofactor">
    <cofactor evidence="10">
        <name>Mg(2+)</name>
        <dbReference type="ChEBI" id="CHEBI:18420"/>
    </cofactor>
    <text evidence="10">Binds 1 Mg(2+) ion per monomer.</text>
</comment>
<comment type="caution">
    <text evidence="10">Lacks conserved residue(s) required for the propagation of feature annotation.</text>
</comment>
<evidence type="ECO:0000256" key="8">
    <source>
        <dbReference type="ARBA" id="ARBA00023242"/>
    </source>
</evidence>
<dbReference type="SUPFAM" id="SSF48452">
    <property type="entry name" value="TPR-like"/>
    <property type="match status" value="1"/>
</dbReference>
<feature type="binding site" evidence="10">
    <location>
        <position position="203"/>
    </location>
    <ligand>
        <name>ATP</name>
        <dbReference type="ChEBI" id="CHEBI:30616"/>
    </ligand>
</feature>
<evidence type="ECO:0000256" key="9">
    <source>
        <dbReference type="ARBA" id="ARBA00048116"/>
    </source>
</evidence>
<feature type="binding site" evidence="10">
    <location>
        <position position="128"/>
    </location>
    <ligand>
        <name>CMP</name>
        <dbReference type="ChEBI" id="CHEBI:60377"/>
    </ligand>
</feature>
<evidence type="ECO:0000313" key="14">
    <source>
        <dbReference type="Proteomes" id="UP001497522"/>
    </source>
</evidence>
<feature type="repeat" description="PPR" evidence="11">
    <location>
        <begin position="264"/>
        <end position="294"/>
    </location>
</feature>
<evidence type="ECO:0000256" key="1">
    <source>
        <dbReference type="ARBA" id="ARBA00022490"/>
    </source>
</evidence>
<keyword evidence="14" id="KW-1185">Reference proteome</keyword>
<organism evidence="13 14">
    <name type="scientific">Sphagnum jensenii</name>
    <dbReference type="NCBI Taxonomy" id="128206"/>
    <lineage>
        <taxon>Eukaryota</taxon>
        <taxon>Viridiplantae</taxon>
        <taxon>Streptophyta</taxon>
        <taxon>Embryophyta</taxon>
        <taxon>Bryophyta</taxon>
        <taxon>Sphagnophytina</taxon>
        <taxon>Sphagnopsida</taxon>
        <taxon>Sphagnales</taxon>
        <taxon>Sphagnaceae</taxon>
        <taxon>Sphagnum</taxon>
    </lineage>
</organism>
<feature type="domain" description="DYW" evidence="12">
    <location>
        <begin position="712"/>
        <end position="804"/>
    </location>
</feature>
<dbReference type="Pfam" id="PF00406">
    <property type="entry name" value="ADK"/>
    <property type="match status" value="1"/>
</dbReference>
<dbReference type="PROSITE" id="PS51375">
    <property type="entry name" value="PPR"/>
    <property type="match status" value="6"/>
</dbReference>
<comment type="catalytic activity">
    <reaction evidence="10">
        <text>CMP + ATP = CDP + ADP</text>
        <dbReference type="Rhea" id="RHEA:11600"/>
        <dbReference type="ChEBI" id="CHEBI:30616"/>
        <dbReference type="ChEBI" id="CHEBI:58069"/>
        <dbReference type="ChEBI" id="CHEBI:60377"/>
        <dbReference type="ChEBI" id="CHEBI:456216"/>
        <dbReference type="EC" id="2.7.4.14"/>
    </reaction>
</comment>
<feature type="repeat" description="PPR" evidence="11">
    <location>
        <begin position="365"/>
        <end position="395"/>
    </location>
</feature>
<dbReference type="InterPro" id="IPR011990">
    <property type="entry name" value="TPR-like_helical_dom_sf"/>
</dbReference>
<evidence type="ECO:0000256" key="3">
    <source>
        <dbReference type="ARBA" id="ARBA00022737"/>
    </source>
</evidence>
<dbReference type="Gene3D" id="1.25.40.10">
    <property type="entry name" value="Tetratricopeptide repeat domain"/>
    <property type="match status" value="3"/>
</dbReference>
<dbReference type="PROSITE" id="PS00113">
    <property type="entry name" value="ADENYLATE_KINASE"/>
    <property type="match status" value="1"/>
</dbReference>
<evidence type="ECO:0000256" key="5">
    <source>
        <dbReference type="ARBA" id="ARBA00022777"/>
    </source>
</evidence>
<keyword evidence="4 10" id="KW-0547">Nucleotide-binding</keyword>
<dbReference type="Pfam" id="PF01535">
    <property type="entry name" value="PPR"/>
    <property type="match status" value="1"/>
</dbReference>
<comment type="catalytic activity">
    <reaction evidence="9 10">
        <text>UMP + ATP = UDP + ADP</text>
        <dbReference type="Rhea" id="RHEA:24400"/>
        <dbReference type="ChEBI" id="CHEBI:30616"/>
        <dbReference type="ChEBI" id="CHEBI:57865"/>
        <dbReference type="ChEBI" id="CHEBI:58223"/>
        <dbReference type="ChEBI" id="CHEBI:456216"/>
        <dbReference type="EC" id="2.7.4.14"/>
    </reaction>
</comment>
<evidence type="ECO:0000256" key="4">
    <source>
        <dbReference type="ARBA" id="ARBA00022741"/>
    </source>
</evidence>
<comment type="subcellular location">
    <subcellularLocation>
        <location evidence="10">Cytoplasm</location>
    </subcellularLocation>
    <subcellularLocation>
        <location evidence="10">Nucleus</location>
    </subcellularLocation>
</comment>
<dbReference type="PRINTS" id="PR00094">
    <property type="entry name" value="ADENYLTKNASE"/>
</dbReference>
<evidence type="ECO:0000256" key="10">
    <source>
        <dbReference type="HAMAP-Rule" id="MF_03172"/>
    </source>
</evidence>
<evidence type="ECO:0000256" key="6">
    <source>
        <dbReference type="ARBA" id="ARBA00022840"/>
    </source>
</evidence>
<feature type="binding site" evidence="10">
    <location>
        <begin position="121"/>
        <end position="124"/>
    </location>
    <ligand>
        <name>a ribonucleoside 5'-phosphate</name>
        <dbReference type="ChEBI" id="CHEBI:58043"/>
    </ligand>
</feature>
<dbReference type="InterPro" id="IPR027417">
    <property type="entry name" value="P-loop_NTPase"/>
</dbReference>
<dbReference type="Pfam" id="PF14432">
    <property type="entry name" value="DYW_deaminase"/>
    <property type="match status" value="1"/>
</dbReference>
<feature type="repeat" description="PPR" evidence="11">
    <location>
        <begin position="466"/>
        <end position="496"/>
    </location>
</feature>
<dbReference type="Gene3D" id="3.40.50.300">
    <property type="entry name" value="P-loop containing nucleotide triphosphate hydrolases"/>
    <property type="match status" value="1"/>
</dbReference>
<dbReference type="Proteomes" id="UP001497522">
    <property type="component" value="Chromosome 8"/>
</dbReference>
<comment type="catalytic activity">
    <reaction evidence="10">
        <text>dCMP + ATP = dCDP + ADP</text>
        <dbReference type="Rhea" id="RHEA:25094"/>
        <dbReference type="ChEBI" id="CHEBI:30616"/>
        <dbReference type="ChEBI" id="CHEBI:57566"/>
        <dbReference type="ChEBI" id="CHEBI:58593"/>
        <dbReference type="ChEBI" id="CHEBI:456216"/>
        <dbReference type="EC" id="2.7.4.14"/>
    </reaction>
</comment>
<comment type="domain">
    <text evidence="10">Consists of three domains, a large central CORE domain and two small peripheral domains, NMPbind and LID, which undergo movements during catalysis. The LID domain closes over the site of phosphoryl transfer upon ATP binding. Assembling and dissambling the active center during each catalytic cycle provides an effective means to prevent ATP hydrolysis.</text>
</comment>
<keyword evidence="8 10" id="KW-0539">Nucleus</keyword>
<dbReference type="InterPro" id="IPR002885">
    <property type="entry name" value="PPR_rpt"/>
</dbReference>
<keyword evidence="5 10" id="KW-0418">Kinase</keyword>
<feature type="binding site" evidence="10">
    <location>
        <position position="73"/>
    </location>
    <ligand>
        <name>a ribonucleoside 5'-phosphate</name>
        <dbReference type="ChEBI" id="CHEBI:58043"/>
    </ligand>
</feature>
<reference evidence="13" key="1">
    <citation type="submission" date="2024-03" db="EMBL/GenBank/DDBJ databases">
        <authorList>
            <consortium name="ELIXIR-Norway"/>
            <consortium name="Elixir Norway"/>
        </authorList>
    </citation>
    <scope>NUCLEOTIDE SEQUENCE</scope>
</reference>
<protein>
    <recommendedName>
        <fullName evidence="10">UMP-CMP kinase</fullName>
        <ecNumber evidence="10">2.7.4.14</ecNumber>
    </recommendedName>
    <alternativeName>
        <fullName evidence="10">Deoxycytidylate kinase</fullName>
        <shortName evidence="10">CK</shortName>
        <shortName evidence="10">dCMP kinase</shortName>
    </alternativeName>
    <alternativeName>
        <fullName evidence="10">Uridine monophosphate/cytidine monophosphate kinase</fullName>
        <shortName evidence="10">UMP/CMP kinase</shortName>
        <shortName evidence="10">UMP/CMPK</shortName>
    </alternativeName>
</protein>
<dbReference type="HAMAP" id="MF_03172">
    <property type="entry name" value="Adenylate_kinase_UMP_CMP_kin"/>
    <property type="match status" value="1"/>
</dbReference>
<feature type="binding site" evidence="10">
    <location>
        <position position="164"/>
    </location>
    <ligand>
        <name>a ribonucleoside 5'-phosphate</name>
        <dbReference type="ChEBI" id="CHEBI:58043"/>
    </ligand>
</feature>
<feature type="repeat" description="PPR" evidence="11">
    <location>
        <begin position="295"/>
        <end position="329"/>
    </location>
</feature>
<dbReference type="Pfam" id="PF13041">
    <property type="entry name" value="PPR_2"/>
    <property type="match status" value="3"/>
</dbReference>
<dbReference type="InterPro" id="IPR046960">
    <property type="entry name" value="PPR_At4g14850-like_plant"/>
</dbReference>
<dbReference type="InterPro" id="IPR006266">
    <property type="entry name" value="UMP_CMP_kinase"/>
</dbReference>
<evidence type="ECO:0000313" key="13">
    <source>
        <dbReference type="EMBL" id="CAK9881955.1"/>
    </source>
</evidence>
<feature type="binding site" evidence="10">
    <location>
        <begin position="47"/>
        <end position="52"/>
    </location>
    <ligand>
        <name>ATP</name>
        <dbReference type="ChEBI" id="CHEBI:30616"/>
    </ligand>
</feature>
<dbReference type="SUPFAM" id="SSF52540">
    <property type="entry name" value="P-loop containing nucleoside triphosphate hydrolases"/>
    <property type="match status" value="1"/>
</dbReference>
<evidence type="ECO:0000259" key="12">
    <source>
        <dbReference type="Pfam" id="PF14432"/>
    </source>
</evidence>
<feature type="repeat" description="PPR" evidence="11">
    <location>
        <begin position="396"/>
        <end position="430"/>
    </location>
</feature>
<dbReference type="EMBL" id="OZ023709">
    <property type="protein sequence ID" value="CAK9881955.1"/>
    <property type="molecule type" value="Genomic_DNA"/>
</dbReference>
<keyword evidence="3" id="KW-0677">Repeat</keyword>
<name>A0ABP1C164_9BRYO</name>
<keyword evidence="2 10" id="KW-0808">Transferase</keyword>
<comment type="subunit">
    <text evidence="10">Monomer.</text>
</comment>
<feature type="repeat" description="PPR" evidence="11">
    <location>
        <begin position="497"/>
        <end position="531"/>
    </location>
</feature>
<dbReference type="InterPro" id="IPR032867">
    <property type="entry name" value="DYW_dom"/>
</dbReference>
<comment type="similarity">
    <text evidence="10">Belongs to the adenylate kinase family. UMP-CMP kinase subfamily.</text>
</comment>
<dbReference type="InterPro" id="IPR033690">
    <property type="entry name" value="Adenylat_kinase_CS"/>
</dbReference>
<dbReference type="Pfam" id="PF20431">
    <property type="entry name" value="E_motif"/>
    <property type="match status" value="1"/>
</dbReference>
<keyword evidence="1 10" id="KW-0963">Cytoplasm</keyword>
<feature type="binding site" evidence="10">
    <location>
        <position position="175"/>
    </location>
    <ligand>
        <name>a ribonucleoside 5'-phosphate</name>
        <dbReference type="ChEBI" id="CHEBI:58043"/>
    </ligand>
</feature>
<sequence>MATATKTVSEEEEVTTVKVNGSAVNGVLPVFTSSKELKVVFVLGGPGSGKGTQCSKIVETFGFVHLSAGDLLRAEIKSGNENGNMIQNMIKEGKIVPAEVTVKLLQKAMEESENDKFLIDGFPRNEENRAIFESVTGIEPQFILFFDCPEQEMERRLLGRNQGRVDDNIETIRKRFKVFVESSIPVVDYYETSGKVNKIDATKSVDEVFDSIRPLFDCFNHMNARYPDFTHKKTQVLNACASLQALAEGRRAHEKVIQIGCETDLFVGSSLINMYAKCGSMEDARRAFNKMPSHNVVHWTAMILGYVKCGQGWEALELFRQMQQKGVQPDSVAFVGVLNACASVGALEEGRRAHEQVIQSGCDLDVFVGSSLVDMYAKCGSMEEAWKVFNKMSSRDVVSWTAMILGNVKCGEGQAALKLFQQMQQEGVLPNPITFVGVLNACASVLALEEGRRAHKLIIESDFESNVFVRSSLVDMYAKCGSMEEAWRVFNKMSSHDVVSWNALLRGFAMHGHGEETLQHFEQMCEEGVEPDDVTFLCLLSACSHAGLVQEGLRCYGSMSAVYKISAKLEHYTCMVDLLGRAGHLHEAEKIIKTMPCKPDAAAWKALLGACRIHGNMEMGEHVAKQVLEVDPKNAAGYVLLSNIYAAAGRWDLKDKVQRLRKERGVKKQPGCTWIELNNKVHRFVVDDQDHPQISEIRAELKRLSGWMHEEGYIPETKFVLHDVEEEEKVSQLCHHSEKLAIAFGLISTPSRTPLRIFKNLRVCGDCHTATKFIAKIVERTIIVRDANRFHHFEDGACSCKDYW</sequence>
<evidence type="ECO:0000256" key="11">
    <source>
        <dbReference type="PROSITE-ProRule" id="PRU00708"/>
    </source>
</evidence>
<dbReference type="InterPro" id="IPR000850">
    <property type="entry name" value="Adenylat/UMP-CMP_kin"/>
</dbReference>
<feature type="binding site" evidence="10">
    <location>
        <position position="160"/>
    </location>
    <ligand>
        <name>ATP</name>
        <dbReference type="ChEBI" id="CHEBI:30616"/>
    </ligand>
</feature>
<evidence type="ECO:0000256" key="7">
    <source>
        <dbReference type="ARBA" id="ARBA00022975"/>
    </source>
</evidence>
<comment type="function">
    <text evidence="10">Catalyzes the phosphorylation of pyrimidine nucleoside monophosphates at the expense of ATP. Plays an important role in de novo pyrimidine nucleotide biosynthesis. Has preference for UMP and CMP as phosphate acceptors.</text>
</comment>
<feature type="binding site" evidence="10">
    <location>
        <begin position="94"/>
        <end position="96"/>
    </location>
    <ligand>
        <name>a ribonucleoside 5'-phosphate</name>
        <dbReference type="ChEBI" id="CHEBI:58043"/>
    </ligand>
</feature>
<dbReference type="EC" id="2.7.4.14" evidence="10"/>
<dbReference type="PANTHER" id="PTHR24015">
    <property type="entry name" value="OS07G0578800 PROTEIN-RELATED"/>
    <property type="match status" value="1"/>
</dbReference>